<keyword evidence="11" id="KW-1185">Reference proteome</keyword>
<proteinExistence type="inferred from homology"/>
<dbReference type="GO" id="GO:0071555">
    <property type="term" value="P:cell wall organization"/>
    <property type="evidence" value="ECO:0007669"/>
    <property type="project" value="UniProtKB-KW"/>
</dbReference>
<feature type="region of interest" description="Disordered" evidence="8">
    <location>
        <begin position="71"/>
        <end position="280"/>
    </location>
</feature>
<sequence length="747" mass="83117">MDMIQGTFDNIGLNSKKKLTAFFIVLFIAIPVTLIVTKKLSNSSFTIFEGSSQNKVLEGESAQKNGTTELLNDKSNVTNNGSGLKGIVQKGTDREIITSKEGDRNKSITNSSNVPTPHTTNPDDKDKGAPSTSPSNVSTPDIVNPDGKDKNASTSPPNVSTPHIVNPDDKNKNASSTSAPNVSTRHNVNPDDKDKNASSTSPPNVSTSHTANPHDKDKNASSTSPPNVSIPHTANPDAKGKNASLASPPNVSTPHIVNSDDKKKNASSTSSSDSRSIPIHDDRDKLIDGLLASGFDEASCTSRFQSHLFRKASPHKPSQYLVSKLRHYEELHRKCGPNSRAYRKSMKVLHSKKKGAPGICKYLVWTPANGLGNRMISLAAAFLYAIFADRVLLVRFRDDMQGLFCEPFLNSTWLLPKHSPFWSEHHVETYRTMLKKDKASHSKRAVPSTLFLNLQHSQDDPEKFFHCDHNQDLLRNITSLILRSDQYFVPYLFMNPSFNSEIDKMFPEKDAIFHHLVRYLFHPSNEAWGLISRFYKTYLASADERIGLQIRVFSPTTTPTQAVMDLVLNCTLSNKVLPQLDTQKSVYYSQNQTVKAVLVASLYPEYGENLRAMYLNKPSVSGELIGVYQPSHEEEQKFHDNMHNFKAWTEMYLLSLSDVLVTTSLSTFGYVAQGLGGLKPWLLYKLTSNDTYFPACVRDFSIEPCNHIPPQHFCNGKPIKDFASSFPYLRKCLDFYAGVKLANSSST</sequence>
<feature type="compositionally biased region" description="Low complexity" evidence="8">
    <location>
        <begin position="266"/>
        <end position="276"/>
    </location>
</feature>
<organism evidence="10 11">
    <name type="scientific">Lupinus angustifolius</name>
    <name type="common">Narrow-leaved blue lupine</name>
    <dbReference type="NCBI Taxonomy" id="3871"/>
    <lineage>
        <taxon>Eukaryota</taxon>
        <taxon>Viridiplantae</taxon>
        <taxon>Streptophyta</taxon>
        <taxon>Embryophyta</taxon>
        <taxon>Tracheophyta</taxon>
        <taxon>Spermatophyta</taxon>
        <taxon>Magnoliopsida</taxon>
        <taxon>eudicotyledons</taxon>
        <taxon>Gunneridae</taxon>
        <taxon>Pentapetalae</taxon>
        <taxon>rosids</taxon>
        <taxon>fabids</taxon>
        <taxon>Fabales</taxon>
        <taxon>Fabaceae</taxon>
        <taxon>Papilionoideae</taxon>
        <taxon>50 kb inversion clade</taxon>
        <taxon>genistoids sensu lato</taxon>
        <taxon>core genistoids</taxon>
        <taxon>Genisteae</taxon>
        <taxon>Lupinus</taxon>
    </lineage>
</organism>
<feature type="compositionally biased region" description="Polar residues" evidence="8">
    <location>
        <begin position="220"/>
        <end position="232"/>
    </location>
</feature>
<evidence type="ECO:0000256" key="9">
    <source>
        <dbReference type="SAM" id="Phobius"/>
    </source>
</evidence>
<feature type="compositionally biased region" description="Basic and acidic residues" evidence="8">
    <location>
        <begin position="91"/>
        <end position="106"/>
    </location>
</feature>
<feature type="compositionally biased region" description="Polar residues" evidence="8">
    <location>
        <begin position="197"/>
        <end position="211"/>
    </location>
</feature>
<dbReference type="GO" id="GO:0016020">
    <property type="term" value="C:membrane"/>
    <property type="evidence" value="ECO:0007669"/>
    <property type="project" value="InterPro"/>
</dbReference>
<feature type="compositionally biased region" description="Polar residues" evidence="8">
    <location>
        <begin position="130"/>
        <end position="141"/>
    </location>
</feature>
<protein>
    <recommendedName>
        <fullName evidence="12">Fucosyltransferase</fullName>
    </recommendedName>
</protein>
<dbReference type="FunFam" id="3.40.50.11340:FF:000005">
    <property type="entry name" value="Galactoside 2-alpha-L-fucosyltransferase"/>
    <property type="match status" value="1"/>
</dbReference>
<dbReference type="GO" id="GO:0005794">
    <property type="term" value="C:Golgi apparatus"/>
    <property type="evidence" value="ECO:0007669"/>
    <property type="project" value="UniProtKB-SubCell"/>
</dbReference>
<dbReference type="Proteomes" id="UP000188354">
    <property type="component" value="Chromosome LG02"/>
</dbReference>
<dbReference type="InterPro" id="IPR004938">
    <property type="entry name" value="XG_FTase"/>
</dbReference>
<evidence type="ECO:0000256" key="5">
    <source>
        <dbReference type="ARBA" id="ARBA00023034"/>
    </source>
</evidence>
<dbReference type="Gene3D" id="3.40.50.11340">
    <property type="match status" value="1"/>
</dbReference>
<evidence type="ECO:0000313" key="11">
    <source>
        <dbReference type="Proteomes" id="UP000188354"/>
    </source>
</evidence>
<evidence type="ECO:0000256" key="8">
    <source>
        <dbReference type="SAM" id="MobiDB-lite"/>
    </source>
</evidence>
<gene>
    <name evidence="10" type="ORF">TanjilG_32861</name>
</gene>
<evidence type="ECO:0000256" key="4">
    <source>
        <dbReference type="ARBA" id="ARBA00022679"/>
    </source>
</evidence>
<dbReference type="PANTHER" id="PTHR31889">
    <property type="entry name" value="FUCOSYLTRANSFERASE 2-RELATED"/>
    <property type="match status" value="1"/>
</dbReference>
<evidence type="ECO:0000313" key="10">
    <source>
        <dbReference type="EMBL" id="OIW16994.1"/>
    </source>
</evidence>
<evidence type="ECO:0000256" key="2">
    <source>
        <dbReference type="ARBA" id="ARBA00010481"/>
    </source>
</evidence>
<feature type="compositionally biased region" description="Polar residues" evidence="8">
    <location>
        <begin position="173"/>
        <end position="187"/>
    </location>
</feature>
<reference evidence="10 11" key="1">
    <citation type="journal article" date="2017" name="Plant Biotechnol. J.">
        <title>A comprehensive draft genome sequence for lupin (Lupinus angustifolius), an emerging health food: insights into plant-microbe interactions and legume evolution.</title>
        <authorList>
            <person name="Hane J.K."/>
            <person name="Ming Y."/>
            <person name="Kamphuis L.G."/>
            <person name="Nelson M.N."/>
            <person name="Garg G."/>
            <person name="Atkins C.A."/>
            <person name="Bayer P.E."/>
            <person name="Bravo A."/>
            <person name="Bringans S."/>
            <person name="Cannon S."/>
            <person name="Edwards D."/>
            <person name="Foley R."/>
            <person name="Gao L.L."/>
            <person name="Harrison M.J."/>
            <person name="Huang W."/>
            <person name="Hurgobin B."/>
            <person name="Li S."/>
            <person name="Liu C.W."/>
            <person name="McGrath A."/>
            <person name="Morahan G."/>
            <person name="Murray J."/>
            <person name="Weller J."/>
            <person name="Jian J."/>
            <person name="Singh K.B."/>
        </authorList>
    </citation>
    <scope>NUCLEOTIDE SEQUENCE [LARGE SCALE GENOMIC DNA]</scope>
    <source>
        <strain evidence="11">cv. Tanjil</strain>
        <tissue evidence="10">Whole plant</tissue>
    </source>
</reference>
<feature type="compositionally biased region" description="Polar residues" evidence="8">
    <location>
        <begin position="107"/>
        <end position="120"/>
    </location>
</feature>
<keyword evidence="9" id="KW-1133">Transmembrane helix</keyword>
<dbReference type="GO" id="GO:0042546">
    <property type="term" value="P:cell wall biogenesis"/>
    <property type="evidence" value="ECO:0007669"/>
    <property type="project" value="InterPro"/>
</dbReference>
<comment type="similarity">
    <text evidence="2">Belongs to the glycosyltransferase 37 family.</text>
</comment>
<name>A0A4P1RSE4_LUPAN</name>
<dbReference type="GO" id="GO:0008107">
    <property type="term" value="F:galactoside 2-alpha-L-fucosyltransferase activity"/>
    <property type="evidence" value="ECO:0007669"/>
    <property type="project" value="InterPro"/>
</dbReference>
<keyword evidence="9" id="KW-0812">Transmembrane</keyword>
<keyword evidence="5" id="KW-0333">Golgi apparatus</keyword>
<keyword evidence="3" id="KW-0328">Glycosyltransferase</keyword>
<dbReference type="PANTHER" id="PTHR31889:SF57">
    <property type="entry name" value="FUCOSYLTRANSFERASE"/>
    <property type="match status" value="1"/>
</dbReference>
<evidence type="ECO:0000256" key="1">
    <source>
        <dbReference type="ARBA" id="ARBA00004555"/>
    </source>
</evidence>
<dbReference type="Pfam" id="PF03254">
    <property type="entry name" value="XG_FTase"/>
    <property type="match status" value="1"/>
</dbReference>
<feature type="compositionally biased region" description="Polar residues" evidence="8">
    <location>
        <begin position="71"/>
        <end position="82"/>
    </location>
</feature>
<dbReference type="STRING" id="3871.A0A4P1RSE4"/>
<dbReference type="AlphaFoldDB" id="A0A4P1RSE4"/>
<evidence type="ECO:0000256" key="3">
    <source>
        <dbReference type="ARBA" id="ARBA00022676"/>
    </source>
</evidence>
<evidence type="ECO:0000256" key="6">
    <source>
        <dbReference type="ARBA" id="ARBA00023180"/>
    </source>
</evidence>
<keyword evidence="6" id="KW-0325">Glycoprotein</keyword>
<feature type="compositionally biased region" description="Polar residues" evidence="8">
    <location>
        <begin position="152"/>
        <end position="163"/>
    </location>
</feature>
<keyword evidence="7" id="KW-0961">Cell wall biogenesis/degradation</keyword>
<dbReference type="Gramene" id="OIW16994">
    <property type="protein sequence ID" value="OIW16994"/>
    <property type="gene ID" value="TanjilG_32861"/>
</dbReference>
<keyword evidence="9" id="KW-0472">Membrane</keyword>
<evidence type="ECO:0008006" key="12">
    <source>
        <dbReference type="Google" id="ProtNLM"/>
    </source>
</evidence>
<feature type="compositionally biased region" description="Polar residues" evidence="8">
    <location>
        <begin position="244"/>
        <end position="256"/>
    </location>
</feature>
<dbReference type="GO" id="GO:0009969">
    <property type="term" value="P:xyloglucan biosynthetic process"/>
    <property type="evidence" value="ECO:0007669"/>
    <property type="project" value="TreeGrafter"/>
</dbReference>
<keyword evidence="4" id="KW-0808">Transferase</keyword>
<accession>A0A4P1RSE4</accession>
<dbReference type="EMBL" id="CM007362">
    <property type="protein sequence ID" value="OIW16994.1"/>
    <property type="molecule type" value="Genomic_DNA"/>
</dbReference>
<comment type="subcellular location">
    <subcellularLocation>
        <location evidence="1">Golgi apparatus</location>
    </subcellularLocation>
</comment>
<evidence type="ECO:0000256" key="7">
    <source>
        <dbReference type="ARBA" id="ARBA00023316"/>
    </source>
</evidence>
<feature type="transmembrane region" description="Helical" evidence="9">
    <location>
        <begin position="20"/>
        <end position="37"/>
    </location>
</feature>